<name>A0A0B6XUA7_9EUPU</name>
<organism evidence="1">
    <name type="scientific">Arion vulgaris</name>
    <dbReference type="NCBI Taxonomy" id="1028688"/>
    <lineage>
        <taxon>Eukaryota</taxon>
        <taxon>Metazoa</taxon>
        <taxon>Spiralia</taxon>
        <taxon>Lophotrochozoa</taxon>
        <taxon>Mollusca</taxon>
        <taxon>Gastropoda</taxon>
        <taxon>Heterobranchia</taxon>
        <taxon>Euthyneura</taxon>
        <taxon>Panpulmonata</taxon>
        <taxon>Eupulmonata</taxon>
        <taxon>Stylommatophora</taxon>
        <taxon>Helicina</taxon>
        <taxon>Arionoidea</taxon>
        <taxon>Arionidae</taxon>
        <taxon>Arion</taxon>
    </lineage>
</organism>
<protein>
    <submittedName>
        <fullName evidence="1">Uncharacterized protein</fullName>
    </submittedName>
</protein>
<accession>A0A0B6XUA7</accession>
<dbReference type="EMBL" id="HACG01000614">
    <property type="protein sequence ID" value="CEK47479.1"/>
    <property type="molecule type" value="Transcribed_RNA"/>
</dbReference>
<proteinExistence type="predicted"/>
<sequence>MAQHVQVLWLRSHTSHMEWLKYSYPGVNAYRSSYAQVVPSSQCKDLWAREVNLN</sequence>
<gene>
    <name evidence="1" type="primary">ORF1458</name>
</gene>
<dbReference type="AlphaFoldDB" id="A0A0B6XUA7"/>
<feature type="non-terminal residue" evidence="1">
    <location>
        <position position="54"/>
    </location>
</feature>
<evidence type="ECO:0000313" key="1">
    <source>
        <dbReference type="EMBL" id="CEK47479.1"/>
    </source>
</evidence>
<reference evidence="1" key="1">
    <citation type="submission" date="2014-12" db="EMBL/GenBank/DDBJ databases">
        <title>Insight into the proteome of Arion vulgaris.</title>
        <authorList>
            <person name="Aradska J."/>
            <person name="Bulat T."/>
            <person name="Smidak R."/>
            <person name="Sarate P."/>
            <person name="Gangsoo J."/>
            <person name="Sialana F."/>
            <person name="Bilban M."/>
            <person name="Lubec G."/>
        </authorList>
    </citation>
    <scope>NUCLEOTIDE SEQUENCE</scope>
    <source>
        <tissue evidence="1">Skin</tissue>
    </source>
</reference>